<sequence>MSKIDELKSDLSRLRDEAKVQVELGKMELREEWNELEAKWNHFVAEARLQESKEQVKASLAALAEELRKAYQRLKSAL</sequence>
<evidence type="ECO:0000313" key="3">
    <source>
        <dbReference type="Proteomes" id="UP000028135"/>
    </source>
</evidence>
<organism evidence="2 3">
    <name type="scientific">Sphingobium indicum F2</name>
    <dbReference type="NCBI Taxonomy" id="1450518"/>
    <lineage>
        <taxon>Bacteria</taxon>
        <taxon>Pseudomonadati</taxon>
        <taxon>Pseudomonadota</taxon>
        <taxon>Alphaproteobacteria</taxon>
        <taxon>Sphingomonadales</taxon>
        <taxon>Sphingomonadaceae</taxon>
        <taxon>Sphingobium</taxon>
    </lineage>
</organism>
<accession>A0A8E0WVI9</accession>
<dbReference type="Proteomes" id="UP000028135">
    <property type="component" value="Unassembled WGS sequence"/>
</dbReference>
<name>A0A8E0WVI9_9SPHN</name>
<reference evidence="2 3" key="1">
    <citation type="submission" date="2014-05" db="EMBL/GenBank/DDBJ databases">
        <title>Genome Announcement of Sphingobium lucknowense F2.</title>
        <authorList>
            <person name="Lal R."/>
            <person name="Negi V."/>
            <person name="Lata P."/>
            <person name="Sangwan N."/>
            <person name="Gupta S.K."/>
            <person name="Rao D.L.N."/>
            <person name="Das S."/>
        </authorList>
    </citation>
    <scope>NUCLEOTIDE SEQUENCE [LARGE SCALE GENOMIC DNA]</scope>
    <source>
        <strain evidence="2 3">F2</strain>
    </source>
</reference>
<comment type="caution">
    <text evidence="2">The sequence shown here is derived from an EMBL/GenBank/DDBJ whole genome shotgun (WGS) entry which is preliminary data.</text>
</comment>
<keyword evidence="1" id="KW-0175">Coiled coil</keyword>
<gene>
    <name evidence="2" type="ORF">AL00_02105</name>
</gene>
<evidence type="ECO:0000256" key="1">
    <source>
        <dbReference type="SAM" id="Coils"/>
    </source>
</evidence>
<feature type="coiled-coil region" evidence="1">
    <location>
        <begin position="4"/>
        <end position="77"/>
    </location>
</feature>
<dbReference type="EMBL" id="JANF02000004">
    <property type="protein sequence ID" value="KER38144.1"/>
    <property type="molecule type" value="Genomic_DNA"/>
</dbReference>
<dbReference type="AlphaFoldDB" id="A0A8E0WVI9"/>
<proteinExistence type="predicted"/>
<dbReference type="RefSeq" id="WP_021227168.1">
    <property type="nucleotide sequence ID" value="NZ_JANF02000004.1"/>
</dbReference>
<evidence type="ECO:0000313" key="2">
    <source>
        <dbReference type="EMBL" id="KER38144.1"/>
    </source>
</evidence>
<protein>
    <submittedName>
        <fullName evidence="2">Uncharacterized protein</fullName>
    </submittedName>
</protein>